<evidence type="ECO:0000256" key="1">
    <source>
        <dbReference type="SAM" id="MobiDB-lite"/>
    </source>
</evidence>
<organism evidence="3 4">
    <name type="scientific">Ceratopteris richardii</name>
    <name type="common">Triangle waterfern</name>
    <dbReference type="NCBI Taxonomy" id="49495"/>
    <lineage>
        <taxon>Eukaryota</taxon>
        <taxon>Viridiplantae</taxon>
        <taxon>Streptophyta</taxon>
        <taxon>Embryophyta</taxon>
        <taxon>Tracheophyta</taxon>
        <taxon>Polypodiopsida</taxon>
        <taxon>Polypodiidae</taxon>
        <taxon>Polypodiales</taxon>
        <taxon>Pteridineae</taxon>
        <taxon>Pteridaceae</taxon>
        <taxon>Parkerioideae</taxon>
        <taxon>Ceratopteris</taxon>
    </lineage>
</organism>
<sequence length="437" mass="48886">MNFTMHIVSSHTSMNYMAGQFHPCYTAPLCVGSSSSYVASKLQLPQSLNTATTPFTVMLLDTAVSSCLYSFSSLSPPSSCPFSVSASRISYGEVSFCGADDPSFSKEHSEDNEPPTRHSSSHFSRPSRCKFFLQWVLASETRRYFILAFLQSVSGRLLSCRSPQPCALQLSREKDSDVFSRRVALIVPLILTINAPLKSMATNSTITGGSGNIERSFLQNLGIGDKDIYYPRVFQGTWICNSTLVAVDTPQGEEKADAKSVEFSRKQLGYTVTYKARFIPFEKHIIGDRLFTTLSLVESTVGNNVVDHGVWNPEQPDRLTLVLRGGLKVQNVVTKRSSFLPAPGQFDTSEYSQQIFDNNKFDGGPPTVKASQNQTRYKWDARNEDVSFIEAFQRVSMFPVVNERLSNVDILNMDKPVTVYKYIVRFTREAEKEKVEM</sequence>
<dbReference type="InterPro" id="IPR049213">
    <property type="entry name" value="DUF6816"/>
</dbReference>
<comment type="caution">
    <text evidence="3">The sequence shown here is derived from an EMBL/GenBank/DDBJ whole genome shotgun (WGS) entry which is preliminary data.</text>
</comment>
<feature type="domain" description="DUF6816" evidence="2">
    <location>
        <begin position="222"/>
        <end position="429"/>
    </location>
</feature>
<proteinExistence type="predicted"/>
<protein>
    <recommendedName>
        <fullName evidence="2">DUF6816 domain-containing protein</fullName>
    </recommendedName>
</protein>
<name>A0A8T2U652_CERRI</name>
<evidence type="ECO:0000313" key="3">
    <source>
        <dbReference type="EMBL" id="KAH7430168.1"/>
    </source>
</evidence>
<dbReference type="Pfam" id="PF20670">
    <property type="entry name" value="DUF6816"/>
    <property type="match status" value="1"/>
</dbReference>
<dbReference type="Proteomes" id="UP000825935">
    <property type="component" value="Chromosome 9"/>
</dbReference>
<evidence type="ECO:0000313" key="4">
    <source>
        <dbReference type="Proteomes" id="UP000825935"/>
    </source>
</evidence>
<evidence type="ECO:0000259" key="2">
    <source>
        <dbReference type="Pfam" id="PF20670"/>
    </source>
</evidence>
<reference evidence="3" key="1">
    <citation type="submission" date="2021-08" db="EMBL/GenBank/DDBJ databases">
        <title>WGS assembly of Ceratopteris richardii.</title>
        <authorList>
            <person name="Marchant D.B."/>
            <person name="Chen G."/>
            <person name="Jenkins J."/>
            <person name="Shu S."/>
            <person name="Leebens-Mack J."/>
            <person name="Grimwood J."/>
            <person name="Schmutz J."/>
            <person name="Soltis P."/>
            <person name="Soltis D."/>
            <person name="Chen Z.-H."/>
        </authorList>
    </citation>
    <scope>NUCLEOTIDE SEQUENCE</scope>
    <source>
        <strain evidence="3">Whitten #5841</strain>
        <tissue evidence="3">Leaf</tissue>
    </source>
</reference>
<gene>
    <name evidence="3" type="ORF">KP509_09G086600</name>
</gene>
<dbReference type="OrthoDB" id="566577at2759"/>
<feature type="region of interest" description="Disordered" evidence="1">
    <location>
        <begin position="103"/>
        <end position="124"/>
    </location>
</feature>
<dbReference type="EMBL" id="CM035414">
    <property type="protein sequence ID" value="KAH7430168.1"/>
    <property type="molecule type" value="Genomic_DNA"/>
</dbReference>
<feature type="compositionally biased region" description="Basic and acidic residues" evidence="1">
    <location>
        <begin position="103"/>
        <end position="116"/>
    </location>
</feature>
<accession>A0A8T2U652</accession>
<keyword evidence="4" id="KW-1185">Reference proteome</keyword>
<dbReference type="AlphaFoldDB" id="A0A8T2U652"/>